<organism evidence="1">
    <name type="scientific">Tetraselmis sp. GSL018</name>
    <dbReference type="NCBI Taxonomy" id="582737"/>
    <lineage>
        <taxon>Eukaryota</taxon>
        <taxon>Viridiplantae</taxon>
        <taxon>Chlorophyta</taxon>
        <taxon>core chlorophytes</taxon>
        <taxon>Chlorodendrophyceae</taxon>
        <taxon>Chlorodendrales</taxon>
        <taxon>Chlorodendraceae</taxon>
        <taxon>Tetraselmis</taxon>
    </lineage>
</organism>
<proteinExistence type="predicted"/>
<name>A0A061R649_9CHLO</name>
<gene>
    <name evidence="1" type="ORF">TSPGSL018_14173</name>
</gene>
<evidence type="ECO:0000313" key="1">
    <source>
        <dbReference type="EMBL" id="JAC66229.1"/>
    </source>
</evidence>
<dbReference type="EMBL" id="GBEZ01020446">
    <property type="protein sequence ID" value="JAC66229.1"/>
    <property type="molecule type" value="Transcribed_RNA"/>
</dbReference>
<protein>
    <submittedName>
        <fullName evidence="1">Uncharacterized protein</fullName>
    </submittedName>
</protein>
<feature type="non-terminal residue" evidence="1">
    <location>
        <position position="1"/>
    </location>
</feature>
<sequence>VGGVWVEIYGALAGLCFSSPLGCSALNLTIFGFSQVLWPLRLGCSW</sequence>
<reference evidence="1" key="1">
    <citation type="submission" date="2014-05" db="EMBL/GenBank/DDBJ databases">
        <title>The transcriptome of the halophilic microalga Tetraselmis sp. GSL018 isolated from the Great Salt Lake, Utah.</title>
        <authorList>
            <person name="Jinkerson R.E."/>
            <person name="D'Adamo S."/>
            <person name="Posewitz M.C."/>
        </authorList>
    </citation>
    <scope>NUCLEOTIDE SEQUENCE</scope>
    <source>
        <strain evidence="1">GSL018</strain>
    </source>
</reference>
<accession>A0A061R649</accession>
<dbReference type="AlphaFoldDB" id="A0A061R649"/>